<dbReference type="Gene3D" id="3.40.50.300">
    <property type="entry name" value="P-loop containing nucleotide triphosphate hydrolases"/>
    <property type="match status" value="1"/>
</dbReference>
<dbReference type="Pfam" id="PF09818">
    <property type="entry name" value="ABC_ATPase"/>
    <property type="match status" value="1"/>
</dbReference>
<dbReference type="InterPro" id="IPR003439">
    <property type="entry name" value="ABC_transporter-like_ATP-bd"/>
</dbReference>
<dbReference type="InterPro" id="IPR049069">
    <property type="entry name" value="MRB1590-like_C"/>
</dbReference>
<accession>A0A520KWS2</accession>
<dbReference type="InterPro" id="IPR027417">
    <property type="entry name" value="P-loop_NTPase"/>
</dbReference>
<dbReference type="GO" id="GO:0016887">
    <property type="term" value="F:ATP hydrolysis activity"/>
    <property type="evidence" value="ECO:0007669"/>
    <property type="project" value="InterPro"/>
</dbReference>
<dbReference type="InterPro" id="IPR046833">
    <property type="entry name" value="ABC_N"/>
</dbReference>
<dbReference type="GO" id="GO:0005524">
    <property type="term" value="F:ATP binding"/>
    <property type="evidence" value="ECO:0007669"/>
    <property type="project" value="InterPro"/>
</dbReference>
<organism evidence="3 4">
    <name type="scientific">Candidatus Methanolliviera hydrocarbonicum</name>
    <dbReference type="NCBI Taxonomy" id="2491085"/>
    <lineage>
        <taxon>Archaea</taxon>
        <taxon>Methanobacteriati</taxon>
        <taxon>Methanobacteriota</taxon>
        <taxon>Candidatus Methanoliparia</taxon>
        <taxon>Candidatus Methanoliparales</taxon>
        <taxon>Candidatus Methanollivieraceae</taxon>
        <taxon>Candidatus Methanolliviera</taxon>
    </lineage>
</organism>
<dbReference type="InterPro" id="IPR046834">
    <property type="entry name" value="ABC_ATPase_C"/>
</dbReference>
<dbReference type="Pfam" id="PF20446">
    <property type="entry name" value="ABC_N"/>
    <property type="match status" value="1"/>
</dbReference>
<gene>
    <name evidence="3" type="ORF">EF807_04265</name>
</gene>
<evidence type="ECO:0000313" key="4">
    <source>
        <dbReference type="Proteomes" id="UP000320766"/>
    </source>
</evidence>
<dbReference type="Pfam" id="PF21117">
    <property type="entry name" value="MRB1590_C"/>
    <property type="match status" value="1"/>
</dbReference>
<keyword evidence="1" id="KW-0175">Coiled coil</keyword>
<protein>
    <recommendedName>
        <fullName evidence="2">ABC transporter domain-containing protein</fullName>
    </recommendedName>
</protein>
<name>A0A520KWS2_9EURY</name>
<proteinExistence type="predicted"/>
<dbReference type="SUPFAM" id="SSF52540">
    <property type="entry name" value="P-loop containing nucleoside triphosphate hydrolases"/>
    <property type="match status" value="1"/>
</dbReference>
<comment type="caution">
    <text evidence="3">The sequence shown here is derived from an EMBL/GenBank/DDBJ whole genome shotgun (WGS) entry which is preliminary data.</text>
</comment>
<dbReference type="InterPro" id="IPR019195">
    <property type="entry name" value="ABC_ATPase_put"/>
</dbReference>
<evidence type="ECO:0000313" key="3">
    <source>
        <dbReference type="EMBL" id="RZN69678.1"/>
    </source>
</evidence>
<evidence type="ECO:0000256" key="1">
    <source>
        <dbReference type="SAM" id="Coils"/>
    </source>
</evidence>
<dbReference type="EMBL" id="RXIL01000070">
    <property type="protein sequence ID" value="RZN69678.1"/>
    <property type="molecule type" value="Genomic_DNA"/>
</dbReference>
<dbReference type="Proteomes" id="UP000320766">
    <property type="component" value="Unassembled WGS sequence"/>
</dbReference>
<dbReference type="PANTHER" id="PTHR38149">
    <property type="entry name" value="ATPASE"/>
    <property type="match status" value="1"/>
</dbReference>
<sequence length="580" mass="65753">MESVNSGTLDLVSLINNVINLPAFMKSRLKTVLLEMDGKGYGQVKRIKGQYEEEGIALRFLTTPADPFAPPGRIFVTLKNDYPPELWSTPTRRLALSHFLLSKISTINQKEIAIQRPSSAVLKRNSASIGSLIELRFDYHIPARGRRILGRKAVSLFDSMLLVVERYRYHNLNELEKRVLISLEESLEDQEELREKLREEGYACFIANGSKLVKNVDIVPFDAPERLKVSFKLKHREVEGLAIKKGKLVVITGANYHGKSTLLEAMGVAHYLFEPGDGREFVKSPEQLVFANKENRRAVKGVDISSFIHSLPDKQDTSSFTTVEASGSTSQAACIAETLEAGEAGMLIDEDDSAVNLLIKDNRLKHLIPDEIEPIIPLLDTVRDMVKRYGITVILVIGALGEFSEIAEIIIMMRNFRVEDRTEELQSFKGRVEVELEPEIAREIPPEIKSKLDEIKATMREEHLPFNPVKRRRPAEDFTCRGKRKVIGMEEIRVEEKKTDLRGDMQKILMEKGQINALADAVQYAGRYMDGRRSLQEIATMVVEDVEKNGLDVIGSKLRNYSGFTMWQLIYCLNRLVFFL</sequence>
<dbReference type="PROSITE" id="PS50893">
    <property type="entry name" value="ABC_TRANSPORTER_2"/>
    <property type="match status" value="1"/>
</dbReference>
<dbReference type="AlphaFoldDB" id="A0A520KWS2"/>
<evidence type="ECO:0000259" key="2">
    <source>
        <dbReference type="PROSITE" id="PS50893"/>
    </source>
</evidence>
<feature type="domain" description="ABC transporter" evidence="2">
    <location>
        <begin position="213"/>
        <end position="440"/>
    </location>
</feature>
<reference evidence="3 4" key="1">
    <citation type="journal article" date="2019" name="Nat. Microbiol.">
        <title>Wide diversity of methane and short-chain alkane metabolisms in uncultured archaea.</title>
        <authorList>
            <person name="Borrel G."/>
            <person name="Adam P.S."/>
            <person name="McKay L.J."/>
            <person name="Chen L.X."/>
            <person name="Sierra-Garcia I.N."/>
            <person name="Sieber C.M."/>
            <person name="Letourneur Q."/>
            <person name="Ghozlane A."/>
            <person name="Andersen G.L."/>
            <person name="Li W.J."/>
            <person name="Hallam S.J."/>
            <person name="Muyzer G."/>
            <person name="de Oliveira V.M."/>
            <person name="Inskeep W.P."/>
            <person name="Banfield J.F."/>
            <person name="Gribaldo S."/>
        </authorList>
    </citation>
    <scope>NUCLEOTIDE SEQUENCE [LARGE SCALE GENOMIC DNA]</scope>
    <source>
        <strain evidence="3">NM1b</strain>
    </source>
</reference>
<feature type="coiled-coil region" evidence="1">
    <location>
        <begin position="173"/>
        <end position="200"/>
    </location>
</feature>
<dbReference type="PANTHER" id="PTHR38149:SF1">
    <property type="entry name" value="ATPASE"/>
    <property type="match status" value="1"/>
</dbReference>